<keyword evidence="2" id="KW-0012">Acyltransferase</keyword>
<dbReference type="PANTHER" id="PTHR43877">
    <property type="entry name" value="AMINOALKYLPHOSPHONATE N-ACETYLTRANSFERASE-RELATED-RELATED"/>
    <property type="match status" value="1"/>
</dbReference>
<proteinExistence type="predicted"/>
<dbReference type="PROSITE" id="PS51186">
    <property type="entry name" value="GNAT"/>
    <property type="match status" value="1"/>
</dbReference>
<evidence type="ECO:0000256" key="2">
    <source>
        <dbReference type="ARBA" id="ARBA00023315"/>
    </source>
</evidence>
<name>A0A510V2H7_9CELL</name>
<dbReference type="InterPro" id="IPR050832">
    <property type="entry name" value="Bact_Acetyltransf"/>
</dbReference>
<dbReference type="Proteomes" id="UP000321118">
    <property type="component" value="Unassembled WGS sequence"/>
</dbReference>
<sequence length="189" mass="20784">MTVPTSTLTVRWTDLADPLVRPLLDELAFEYATRYEGILAVDQIRAELETYPAAEFAEPDGALVLLLEDGAPVAGGAFRRRVEPELGDAARRPRVEGRDEAGLPTVPTAELKRIWTHHAHRRRGLAARVVAELEQRAADQGYPRLYLTTGPRQPEAVGLYLRAGYTPLFDPAAEATGPLPFEKWLGGTS</sequence>
<dbReference type="GO" id="GO:0016747">
    <property type="term" value="F:acyltransferase activity, transferring groups other than amino-acyl groups"/>
    <property type="evidence" value="ECO:0007669"/>
    <property type="project" value="InterPro"/>
</dbReference>
<gene>
    <name evidence="4" type="ORF">CXY01_16170</name>
</gene>
<keyword evidence="1 4" id="KW-0808">Transferase</keyword>
<evidence type="ECO:0000313" key="4">
    <source>
        <dbReference type="EMBL" id="GEK21097.1"/>
    </source>
</evidence>
<reference evidence="4 5" key="1">
    <citation type="submission" date="2019-07" db="EMBL/GenBank/DDBJ databases">
        <title>Whole genome shotgun sequence of Cellulomonas xylanilytica NBRC 101102.</title>
        <authorList>
            <person name="Hosoyama A."/>
            <person name="Uohara A."/>
            <person name="Ohji S."/>
            <person name="Ichikawa N."/>
        </authorList>
    </citation>
    <scope>NUCLEOTIDE SEQUENCE [LARGE SCALE GENOMIC DNA]</scope>
    <source>
        <strain evidence="4 5">NBRC 101102</strain>
    </source>
</reference>
<evidence type="ECO:0000259" key="3">
    <source>
        <dbReference type="PROSITE" id="PS51186"/>
    </source>
</evidence>
<dbReference type="Pfam" id="PF00583">
    <property type="entry name" value="Acetyltransf_1"/>
    <property type="match status" value="1"/>
</dbReference>
<protein>
    <submittedName>
        <fullName evidence="4">N-acetyltransferase</fullName>
    </submittedName>
</protein>
<dbReference type="Gene3D" id="3.40.630.30">
    <property type="match status" value="1"/>
</dbReference>
<dbReference type="PANTHER" id="PTHR43877:SF2">
    <property type="entry name" value="AMINOALKYLPHOSPHONATE N-ACETYLTRANSFERASE-RELATED"/>
    <property type="match status" value="1"/>
</dbReference>
<organism evidence="4 5">
    <name type="scientific">Cellulomonas xylanilytica</name>
    <dbReference type="NCBI Taxonomy" id="233583"/>
    <lineage>
        <taxon>Bacteria</taxon>
        <taxon>Bacillati</taxon>
        <taxon>Actinomycetota</taxon>
        <taxon>Actinomycetes</taxon>
        <taxon>Micrococcales</taxon>
        <taxon>Cellulomonadaceae</taxon>
        <taxon>Cellulomonas</taxon>
    </lineage>
</organism>
<dbReference type="AlphaFoldDB" id="A0A510V2H7"/>
<dbReference type="InterPro" id="IPR016181">
    <property type="entry name" value="Acyl_CoA_acyltransferase"/>
</dbReference>
<feature type="domain" description="N-acetyltransferase" evidence="3">
    <location>
        <begin position="18"/>
        <end position="186"/>
    </location>
</feature>
<dbReference type="SUPFAM" id="SSF55729">
    <property type="entry name" value="Acyl-CoA N-acyltransferases (Nat)"/>
    <property type="match status" value="1"/>
</dbReference>
<keyword evidence="5" id="KW-1185">Reference proteome</keyword>
<dbReference type="EMBL" id="BJUB01000004">
    <property type="protein sequence ID" value="GEK21097.1"/>
    <property type="molecule type" value="Genomic_DNA"/>
</dbReference>
<evidence type="ECO:0000313" key="5">
    <source>
        <dbReference type="Proteomes" id="UP000321118"/>
    </source>
</evidence>
<dbReference type="InterPro" id="IPR000182">
    <property type="entry name" value="GNAT_dom"/>
</dbReference>
<evidence type="ECO:0000256" key="1">
    <source>
        <dbReference type="ARBA" id="ARBA00022679"/>
    </source>
</evidence>
<dbReference type="CDD" id="cd04301">
    <property type="entry name" value="NAT_SF"/>
    <property type="match status" value="1"/>
</dbReference>
<accession>A0A510V2H7</accession>
<comment type="caution">
    <text evidence="4">The sequence shown here is derived from an EMBL/GenBank/DDBJ whole genome shotgun (WGS) entry which is preliminary data.</text>
</comment>